<organism evidence="2 3">
    <name type="scientific">Blyttiomyces helicus</name>
    <dbReference type="NCBI Taxonomy" id="388810"/>
    <lineage>
        <taxon>Eukaryota</taxon>
        <taxon>Fungi</taxon>
        <taxon>Fungi incertae sedis</taxon>
        <taxon>Chytridiomycota</taxon>
        <taxon>Chytridiomycota incertae sedis</taxon>
        <taxon>Chytridiomycetes</taxon>
        <taxon>Chytridiomycetes incertae sedis</taxon>
        <taxon>Blyttiomyces</taxon>
    </lineage>
</organism>
<evidence type="ECO:0000313" key="2">
    <source>
        <dbReference type="EMBL" id="RKO91184.1"/>
    </source>
</evidence>
<feature type="region of interest" description="Disordered" evidence="1">
    <location>
        <begin position="37"/>
        <end position="56"/>
    </location>
</feature>
<accession>A0A4P9WEY9</accession>
<reference evidence="3" key="1">
    <citation type="journal article" date="2018" name="Nat. Microbiol.">
        <title>Leveraging single-cell genomics to expand the fungal tree of life.</title>
        <authorList>
            <person name="Ahrendt S.R."/>
            <person name="Quandt C.A."/>
            <person name="Ciobanu D."/>
            <person name="Clum A."/>
            <person name="Salamov A."/>
            <person name="Andreopoulos B."/>
            <person name="Cheng J.F."/>
            <person name="Woyke T."/>
            <person name="Pelin A."/>
            <person name="Henrissat B."/>
            <person name="Reynolds N.K."/>
            <person name="Benny G.L."/>
            <person name="Smith M.E."/>
            <person name="James T.Y."/>
            <person name="Grigoriev I.V."/>
        </authorList>
    </citation>
    <scope>NUCLEOTIDE SEQUENCE [LARGE SCALE GENOMIC DNA]</scope>
</reference>
<dbReference type="AlphaFoldDB" id="A0A4P9WEY9"/>
<proteinExistence type="predicted"/>
<sequence>MTVFSECVQRAAGQSQGVLQYAVHAWLGGINTGHVSPAASKSSGLPPPFHSSPNSTWQRSPKYLALALVPTRTPKPSTAAALLEEAKEKNEGVAAGRGRCRCSIVSEQSDDQERSLPTSNCCRRSRRQLWWLNLRWTVPPVTSHAQHSAAFLEAVAISAITLAARNTIRLLIDERFTSNIATDLWGAGGGSGMTEAHRFQTPRDH</sequence>
<evidence type="ECO:0000313" key="3">
    <source>
        <dbReference type="Proteomes" id="UP000269721"/>
    </source>
</evidence>
<keyword evidence="3" id="KW-1185">Reference proteome</keyword>
<dbReference type="Proteomes" id="UP000269721">
    <property type="component" value="Unassembled WGS sequence"/>
</dbReference>
<gene>
    <name evidence="2" type="ORF">BDK51DRAFT_36728</name>
</gene>
<dbReference type="EMBL" id="KZ995191">
    <property type="protein sequence ID" value="RKO91184.1"/>
    <property type="molecule type" value="Genomic_DNA"/>
</dbReference>
<name>A0A4P9WEY9_9FUNG</name>
<protein>
    <submittedName>
        <fullName evidence="2">Uncharacterized protein</fullName>
    </submittedName>
</protein>
<evidence type="ECO:0000256" key="1">
    <source>
        <dbReference type="SAM" id="MobiDB-lite"/>
    </source>
</evidence>